<proteinExistence type="predicted"/>
<comment type="caution">
    <text evidence="2">The sequence shown here is derived from an EMBL/GenBank/DDBJ whole genome shotgun (WGS) entry which is preliminary data.</text>
</comment>
<keyword evidence="3" id="KW-1185">Reference proteome</keyword>
<gene>
    <name evidence="2" type="ORF">HCZ30_13715</name>
</gene>
<sequence length="313" mass="33267">MSTASAMHHARVEQALSGGQAVRSALVASWARSASLHGLDPSRRRDPYRLTDAELRVAKEKSDPVIAHAAPHLDQLFQMVNGLGGCVVLADTDGVALDRRGHSAMDRDFEDAGLWTGTNWSEASAGTNAIGTCLAEGRAVTIHRDQHFLARNIGLSCSSAPVYDAEGRLAAVFDVSTARPELAEAVATLIAQTVQEAARKTEADMFHAAFPRARIVMMPGLERGQGALLAVDADDLVIGATRSARMHMRVQGGAKFDPRPLADLLDVASHENMESAARAVLARAMARANGNVSAAARSLGVSRATLHRKLGRQ</sequence>
<dbReference type="Proteomes" id="UP000709466">
    <property type="component" value="Unassembled WGS sequence"/>
</dbReference>
<feature type="domain" description="DNA binding HTH" evidence="1">
    <location>
        <begin position="278"/>
        <end position="311"/>
    </location>
</feature>
<evidence type="ECO:0000313" key="3">
    <source>
        <dbReference type="Proteomes" id="UP000709466"/>
    </source>
</evidence>
<protein>
    <submittedName>
        <fullName evidence="2">Sigma-54-dependent Fis family transcriptional regulator</fullName>
    </submittedName>
</protein>
<dbReference type="SUPFAM" id="SSF55781">
    <property type="entry name" value="GAF domain-like"/>
    <property type="match status" value="1"/>
</dbReference>
<evidence type="ECO:0000259" key="1">
    <source>
        <dbReference type="Pfam" id="PF02954"/>
    </source>
</evidence>
<dbReference type="RefSeq" id="WP_167638866.1">
    <property type="nucleotide sequence ID" value="NZ_JAATOP010000010.1"/>
</dbReference>
<dbReference type="SUPFAM" id="SSF46689">
    <property type="entry name" value="Homeodomain-like"/>
    <property type="match status" value="1"/>
</dbReference>
<dbReference type="InterPro" id="IPR029016">
    <property type="entry name" value="GAF-like_dom_sf"/>
</dbReference>
<dbReference type="EMBL" id="JAATOP010000010">
    <property type="protein sequence ID" value="NIY73484.1"/>
    <property type="molecule type" value="Genomic_DNA"/>
</dbReference>
<reference evidence="2 3" key="1">
    <citation type="submission" date="2020-03" db="EMBL/GenBank/DDBJ databases">
        <title>Bacterial isolates of synthetic phycosphere.</title>
        <authorList>
            <person name="Fu H."/>
            <person name="Moran M.A."/>
        </authorList>
    </citation>
    <scope>NUCLEOTIDE SEQUENCE [LARGE SCALE GENOMIC DNA]</scope>
    <source>
        <strain evidence="2 3">HF1</strain>
    </source>
</reference>
<dbReference type="InterPro" id="IPR009057">
    <property type="entry name" value="Homeodomain-like_sf"/>
</dbReference>
<accession>A0ABX0VZK4</accession>
<dbReference type="InterPro" id="IPR002197">
    <property type="entry name" value="HTH_Fis"/>
</dbReference>
<organism evidence="2 3">
    <name type="scientific">Marivivens donghaensis</name>
    <dbReference type="NCBI Taxonomy" id="1699413"/>
    <lineage>
        <taxon>Bacteria</taxon>
        <taxon>Pseudomonadati</taxon>
        <taxon>Pseudomonadota</taxon>
        <taxon>Alphaproteobacteria</taxon>
        <taxon>Rhodobacterales</taxon>
        <taxon>Paracoccaceae</taxon>
        <taxon>Marivivens group</taxon>
        <taxon>Marivivens</taxon>
    </lineage>
</organism>
<dbReference type="Gene3D" id="1.10.10.60">
    <property type="entry name" value="Homeodomain-like"/>
    <property type="match status" value="1"/>
</dbReference>
<name>A0ABX0VZK4_9RHOB</name>
<dbReference type="Pfam" id="PF02954">
    <property type="entry name" value="HTH_8"/>
    <property type="match status" value="1"/>
</dbReference>
<evidence type="ECO:0000313" key="2">
    <source>
        <dbReference type="EMBL" id="NIY73484.1"/>
    </source>
</evidence>
<dbReference type="PRINTS" id="PR01590">
    <property type="entry name" value="HTHFIS"/>
</dbReference>
<dbReference type="Gene3D" id="3.30.450.40">
    <property type="match status" value="1"/>
</dbReference>